<gene>
    <name evidence="2" type="ORF">ABVV53_01740</name>
</gene>
<sequence length="76" mass="8275">ITSRAFSKNRAQPVTALRSDTSASARFYTASTAFGHSWLFLWSILSKADVVPVAARDQPDQGSTQADGVPFIKSRM</sequence>
<dbReference type="RefSeq" id="WP_353982601.1">
    <property type="nucleotide sequence ID" value="NZ_JBEWLY010000005.1"/>
</dbReference>
<evidence type="ECO:0000313" key="2">
    <source>
        <dbReference type="EMBL" id="MET1754190.1"/>
    </source>
</evidence>
<accession>A0ABV2CX54</accession>
<evidence type="ECO:0000313" key="3">
    <source>
        <dbReference type="Proteomes" id="UP001548713"/>
    </source>
</evidence>
<feature type="non-terminal residue" evidence="2">
    <location>
        <position position="1"/>
    </location>
</feature>
<protein>
    <submittedName>
        <fullName evidence="2">Uncharacterized protein</fullName>
    </submittedName>
</protein>
<proteinExistence type="predicted"/>
<dbReference type="EMBL" id="JBEWLY010000005">
    <property type="protein sequence ID" value="MET1754190.1"/>
    <property type="molecule type" value="Genomic_DNA"/>
</dbReference>
<organism evidence="2 3">
    <name type="scientific">Novosphingobium kalidii</name>
    <dbReference type="NCBI Taxonomy" id="3230299"/>
    <lineage>
        <taxon>Bacteria</taxon>
        <taxon>Pseudomonadati</taxon>
        <taxon>Pseudomonadota</taxon>
        <taxon>Alphaproteobacteria</taxon>
        <taxon>Sphingomonadales</taxon>
        <taxon>Sphingomonadaceae</taxon>
        <taxon>Novosphingobium</taxon>
    </lineage>
</organism>
<feature type="region of interest" description="Disordered" evidence="1">
    <location>
        <begin position="56"/>
        <end position="76"/>
    </location>
</feature>
<reference evidence="2 3" key="1">
    <citation type="submission" date="2024-07" db="EMBL/GenBank/DDBJ databases">
        <title>Novosphingobium kalidii RD2P27.</title>
        <authorList>
            <person name="Sun J.-Q."/>
        </authorList>
    </citation>
    <scope>NUCLEOTIDE SEQUENCE [LARGE SCALE GENOMIC DNA]</scope>
    <source>
        <strain evidence="2 3">RD2P27</strain>
    </source>
</reference>
<name>A0ABV2CX54_9SPHN</name>
<evidence type="ECO:0000256" key="1">
    <source>
        <dbReference type="SAM" id="MobiDB-lite"/>
    </source>
</evidence>
<dbReference type="Proteomes" id="UP001548713">
    <property type="component" value="Unassembled WGS sequence"/>
</dbReference>
<comment type="caution">
    <text evidence="2">The sequence shown here is derived from an EMBL/GenBank/DDBJ whole genome shotgun (WGS) entry which is preliminary data.</text>
</comment>
<keyword evidence="3" id="KW-1185">Reference proteome</keyword>